<protein>
    <recommendedName>
        <fullName evidence="4">ANTAR domain-containing protein</fullName>
    </recommendedName>
</protein>
<name>A0ABU0MAN2_9HYPH</name>
<evidence type="ECO:0000256" key="1">
    <source>
        <dbReference type="SAM" id="MobiDB-lite"/>
    </source>
</evidence>
<evidence type="ECO:0000313" key="3">
    <source>
        <dbReference type="Proteomes" id="UP001223743"/>
    </source>
</evidence>
<accession>A0ABU0MAN2</accession>
<comment type="caution">
    <text evidence="2">The sequence shown here is derived from an EMBL/GenBank/DDBJ whole genome shotgun (WGS) entry which is preliminary data.</text>
</comment>
<dbReference type="Proteomes" id="UP001223743">
    <property type="component" value="Unassembled WGS sequence"/>
</dbReference>
<gene>
    <name evidence="2" type="ORF">QO015_003644</name>
</gene>
<proteinExistence type="predicted"/>
<feature type="compositionally biased region" description="Low complexity" evidence="1">
    <location>
        <begin position="53"/>
        <end position="62"/>
    </location>
</feature>
<reference evidence="2 3" key="1">
    <citation type="submission" date="2023-07" db="EMBL/GenBank/DDBJ databases">
        <title>Genomic Encyclopedia of Type Strains, Phase IV (KMG-IV): sequencing the most valuable type-strain genomes for metagenomic binning, comparative biology and taxonomic classification.</title>
        <authorList>
            <person name="Goeker M."/>
        </authorList>
    </citation>
    <scope>NUCLEOTIDE SEQUENCE [LARGE SCALE GENOMIC DNA]</scope>
    <source>
        <strain evidence="2 3">B1-1</strain>
    </source>
</reference>
<organism evidence="2 3">
    <name type="scientific">Kaistia geumhonensis</name>
    <dbReference type="NCBI Taxonomy" id="410839"/>
    <lineage>
        <taxon>Bacteria</taxon>
        <taxon>Pseudomonadati</taxon>
        <taxon>Pseudomonadota</taxon>
        <taxon>Alphaproteobacteria</taxon>
        <taxon>Hyphomicrobiales</taxon>
        <taxon>Kaistiaceae</taxon>
        <taxon>Kaistia</taxon>
    </lineage>
</organism>
<dbReference type="EMBL" id="JAUSWJ010000001">
    <property type="protein sequence ID" value="MDQ0518031.1"/>
    <property type="molecule type" value="Genomic_DNA"/>
</dbReference>
<sequence>MSDDELHRLLAQALIELAEGSTSSYELLALARRLNPDTPQSALRQAMLLAASETSASSPESGELLRSTAFWLDPDD</sequence>
<feature type="region of interest" description="Disordered" evidence="1">
    <location>
        <begin position="53"/>
        <end position="76"/>
    </location>
</feature>
<dbReference type="RefSeq" id="WP_266283444.1">
    <property type="nucleotide sequence ID" value="NZ_JAPKNF010000003.1"/>
</dbReference>
<evidence type="ECO:0008006" key="4">
    <source>
        <dbReference type="Google" id="ProtNLM"/>
    </source>
</evidence>
<evidence type="ECO:0000313" key="2">
    <source>
        <dbReference type="EMBL" id="MDQ0518031.1"/>
    </source>
</evidence>
<keyword evidence="3" id="KW-1185">Reference proteome</keyword>